<dbReference type="InterPro" id="IPR000276">
    <property type="entry name" value="GPCR_Rhodpsn"/>
</dbReference>
<evidence type="ECO:0000256" key="5">
    <source>
        <dbReference type="ARBA" id="ARBA00023040"/>
    </source>
</evidence>
<feature type="transmembrane region" description="Helical" evidence="9">
    <location>
        <begin position="208"/>
        <end position="236"/>
    </location>
</feature>
<evidence type="ECO:0000259" key="10">
    <source>
        <dbReference type="PROSITE" id="PS50262"/>
    </source>
</evidence>
<feature type="transmembrane region" description="Helical" evidence="9">
    <location>
        <begin position="262"/>
        <end position="280"/>
    </location>
</feature>
<evidence type="ECO:0000256" key="9">
    <source>
        <dbReference type="SAM" id="Phobius"/>
    </source>
</evidence>
<dbReference type="InterPro" id="IPR017452">
    <property type="entry name" value="GPCR_Rhodpsn_7TM"/>
</dbReference>
<dbReference type="AlphaFoldDB" id="A0A8S4RCM1"/>
<proteinExistence type="inferred from homology"/>
<feature type="transmembrane region" description="Helical" evidence="9">
    <location>
        <begin position="53"/>
        <end position="73"/>
    </location>
</feature>
<gene>
    <name evidence="11" type="primary">jg14553</name>
    <name evidence="11" type="ORF">PAEG_LOCUS12756</name>
</gene>
<comment type="similarity">
    <text evidence="2">Belongs to the G-protein coupled receptor 1 family.</text>
</comment>
<dbReference type="PANTHER" id="PTHR45695">
    <property type="entry name" value="LEUCOKININ RECEPTOR-RELATED"/>
    <property type="match status" value="1"/>
</dbReference>
<dbReference type="PANTHER" id="PTHR45695:SF9">
    <property type="entry name" value="LEUCOKININ RECEPTOR"/>
    <property type="match status" value="1"/>
</dbReference>
<sequence>MYGNVEVDDQIPSYLTNWSCDYELMELDTSQYPFPNKLWHIKPAKEVAIKTTAMVIVGVTGIFLNSIIITILLKNKWLWTASNYLIGNLAFIDLITLIFCPWFMLVRDFHQNYVLKNFGCRFEGFLQASLLLAGVAAVMLVSYDRLAAATLTAEARITKNVAPKLIIASWIIPMGLSLPWIIKRKYIERQWLDFLETFCFEERKVLGIYWHCIVILLVWIPLGVMILTYGAIIWRLERSARELLSRGGGQTVTQARGKAMRMTACILLAAAVCRIPYTAMVYWRNNLPQEVNSVEGGFDILWFIASYLMYVNCAINPLIYGFTNTRFRRAMDRTPGVACFKFGTWCCACAMVVKKKQSLQHNNVEKIFVVIASPRPKRKISRVVKNILHINKQSVELSIAKVDEASTKPTKVTPLKNEQLDSKVNDVEFMDQGIENTRSERIVINEENSNL</sequence>
<protein>
    <submittedName>
        <fullName evidence="11">Jg14553 protein</fullName>
    </submittedName>
</protein>
<evidence type="ECO:0000256" key="1">
    <source>
        <dbReference type="ARBA" id="ARBA00004141"/>
    </source>
</evidence>
<dbReference type="GO" id="GO:0005886">
    <property type="term" value="C:plasma membrane"/>
    <property type="evidence" value="ECO:0007669"/>
    <property type="project" value="TreeGrafter"/>
</dbReference>
<dbReference type="GO" id="GO:0004930">
    <property type="term" value="F:G protein-coupled receptor activity"/>
    <property type="evidence" value="ECO:0007669"/>
    <property type="project" value="UniProtKB-KW"/>
</dbReference>
<evidence type="ECO:0000256" key="2">
    <source>
        <dbReference type="ARBA" id="ARBA00010663"/>
    </source>
</evidence>
<keyword evidence="3 9" id="KW-0812">Transmembrane</keyword>
<evidence type="ECO:0000256" key="3">
    <source>
        <dbReference type="ARBA" id="ARBA00022692"/>
    </source>
</evidence>
<feature type="transmembrane region" description="Helical" evidence="9">
    <location>
        <begin position="125"/>
        <end position="143"/>
    </location>
</feature>
<evidence type="ECO:0000313" key="12">
    <source>
        <dbReference type="Proteomes" id="UP000838756"/>
    </source>
</evidence>
<evidence type="ECO:0000256" key="7">
    <source>
        <dbReference type="ARBA" id="ARBA00023170"/>
    </source>
</evidence>
<keyword evidence="5" id="KW-0297">G-protein coupled receptor</keyword>
<feature type="transmembrane region" description="Helical" evidence="9">
    <location>
        <begin position="164"/>
        <end position="182"/>
    </location>
</feature>
<keyword evidence="8" id="KW-0807">Transducer</keyword>
<keyword evidence="6 9" id="KW-0472">Membrane</keyword>
<comment type="caution">
    <text evidence="11">The sequence shown here is derived from an EMBL/GenBank/DDBJ whole genome shotgun (WGS) entry which is preliminary data.</text>
</comment>
<dbReference type="Pfam" id="PF00001">
    <property type="entry name" value="7tm_1"/>
    <property type="match status" value="1"/>
</dbReference>
<feature type="domain" description="G-protein coupled receptors family 1 profile" evidence="10">
    <location>
        <begin position="64"/>
        <end position="320"/>
    </location>
</feature>
<dbReference type="PRINTS" id="PR00237">
    <property type="entry name" value="GPCRRHODOPSN"/>
</dbReference>
<keyword evidence="4 9" id="KW-1133">Transmembrane helix</keyword>
<evidence type="ECO:0000256" key="6">
    <source>
        <dbReference type="ARBA" id="ARBA00023136"/>
    </source>
</evidence>
<dbReference type="OrthoDB" id="9946013at2759"/>
<keyword evidence="12" id="KW-1185">Reference proteome</keyword>
<comment type="subcellular location">
    <subcellularLocation>
        <location evidence="1">Membrane</location>
        <topology evidence="1">Multi-pass membrane protein</topology>
    </subcellularLocation>
</comment>
<dbReference type="Gene3D" id="1.20.1070.10">
    <property type="entry name" value="Rhodopsin 7-helix transmembrane proteins"/>
    <property type="match status" value="1"/>
</dbReference>
<feature type="transmembrane region" description="Helical" evidence="9">
    <location>
        <begin position="85"/>
        <end position="105"/>
    </location>
</feature>
<name>A0A8S4RCM1_9NEOP</name>
<dbReference type="PROSITE" id="PS50262">
    <property type="entry name" value="G_PROTEIN_RECEP_F1_2"/>
    <property type="match status" value="1"/>
</dbReference>
<evidence type="ECO:0000256" key="8">
    <source>
        <dbReference type="ARBA" id="ARBA00023224"/>
    </source>
</evidence>
<accession>A0A8S4RCM1</accession>
<dbReference type="EMBL" id="CAKXAJ010025111">
    <property type="protein sequence ID" value="CAH2235070.1"/>
    <property type="molecule type" value="Genomic_DNA"/>
</dbReference>
<organism evidence="11 12">
    <name type="scientific">Pararge aegeria aegeria</name>
    <dbReference type="NCBI Taxonomy" id="348720"/>
    <lineage>
        <taxon>Eukaryota</taxon>
        <taxon>Metazoa</taxon>
        <taxon>Ecdysozoa</taxon>
        <taxon>Arthropoda</taxon>
        <taxon>Hexapoda</taxon>
        <taxon>Insecta</taxon>
        <taxon>Pterygota</taxon>
        <taxon>Neoptera</taxon>
        <taxon>Endopterygota</taxon>
        <taxon>Lepidoptera</taxon>
        <taxon>Glossata</taxon>
        <taxon>Ditrysia</taxon>
        <taxon>Papilionoidea</taxon>
        <taxon>Nymphalidae</taxon>
        <taxon>Satyrinae</taxon>
        <taxon>Satyrini</taxon>
        <taxon>Parargina</taxon>
        <taxon>Pararge</taxon>
    </lineage>
</organism>
<evidence type="ECO:0000313" key="11">
    <source>
        <dbReference type="EMBL" id="CAH2235070.1"/>
    </source>
</evidence>
<dbReference type="Proteomes" id="UP000838756">
    <property type="component" value="Unassembled WGS sequence"/>
</dbReference>
<reference evidence="11" key="1">
    <citation type="submission" date="2022-03" db="EMBL/GenBank/DDBJ databases">
        <authorList>
            <person name="Lindestad O."/>
        </authorList>
    </citation>
    <scope>NUCLEOTIDE SEQUENCE</scope>
</reference>
<dbReference type="SUPFAM" id="SSF81321">
    <property type="entry name" value="Family A G protein-coupled receptor-like"/>
    <property type="match status" value="1"/>
</dbReference>
<evidence type="ECO:0000256" key="4">
    <source>
        <dbReference type="ARBA" id="ARBA00022989"/>
    </source>
</evidence>
<feature type="transmembrane region" description="Helical" evidence="9">
    <location>
        <begin position="300"/>
        <end position="323"/>
    </location>
</feature>
<keyword evidence="7" id="KW-0675">Receptor</keyword>